<evidence type="ECO:0000313" key="3">
    <source>
        <dbReference type="Proteomes" id="UP000606870"/>
    </source>
</evidence>
<feature type="transmembrane region" description="Helical" evidence="1">
    <location>
        <begin position="7"/>
        <end position="23"/>
    </location>
</feature>
<dbReference type="Pfam" id="PF09960">
    <property type="entry name" value="DUF2194"/>
    <property type="match status" value="1"/>
</dbReference>
<protein>
    <submittedName>
        <fullName evidence="2">DUF2194 domain-containing protein</fullName>
    </submittedName>
</protein>
<keyword evidence="1" id="KW-0472">Membrane</keyword>
<reference evidence="2 3" key="1">
    <citation type="submission" date="2020-08" db="EMBL/GenBank/DDBJ databases">
        <authorList>
            <person name="Liu C."/>
            <person name="Sun Q."/>
        </authorList>
    </citation>
    <scope>NUCLEOTIDE SEQUENCE [LARGE SCALE GENOMIC DNA]</scope>
    <source>
        <strain evidence="2 3">NSJ-59</strain>
    </source>
</reference>
<dbReference type="RefSeq" id="WP_186502764.1">
    <property type="nucleotide sequence ID" value="NZ_JACOGK010000011.1"/>
</dbReference>
<name>A0ABR6VH16_9FIRM</name>
<organism evidence="2 3">
    <name type="scientific">Megasphaera hominis</name>
    <dbReference type="NCBI Taxonomy" id="159836"/>
    <lineage>
        <taxon>Bacteria</taxon>
        <taxon>Bacillati</taxon>
        <taxon>Bacillota</taxon>
        <taxon>Negativicutes</taxon>
        <taxon>Veillonellales</taxon>
        <taxon>Veillonellaceae</taxon>
        <taxon>Megasphaera</taxon>
    </lineage>
</organism>
<keyword evidence="3" id="KW-1185">Reference proteome</keyword>
<dbReference type="InterPro" id="IPR018695">
    <property type="entry name" value="DUF2194"/>
</dbReference>
<accession>A0ABR6VH16</accession>
<dbReference type="EMBL" id="JACOGK010000011">
    <property type="protein sequence ID" value="MBC3536607.1"/>
    <property type="molecule type" value="Genomic_DNA"/>
</dbReference>
<comment type="caution">
    <text evidence="2">The sequence shown here is derived from an EMBL/GenBank/DDBJ whole genome shotgun (WGS) entry which is preliminary data.</text>
</comment>
<gene>
    <name evidence="2" type="ORF">H8J70_05010</name>
</gene>
<keyword evidence="1" id="KW-0812">Transmembrane</keyword>
<evidence type="ECO:0000313" key="2">
    <source>
        <dbReference type="EMBL" id="MBC3536607.1"/>
    </source>
</evidence>
<evidence type="ECO:0000256" key="1">
    <source>
        <dbReference type="SAM" id="Phobius"/>
    </source>
</evidence>
<sequence length="615" mass="70275">MNKRGIYILFFVVIVLGFFFQYTRLDGFLHLNPAANRFLHLEETYMDPDWGQAENLPVETYIVFYDPASVRSMYTLHNTQDMLLSKKKKIEAHPLQEKVTIDKAAQGVVIATGRVAEIASLPEILHYVEQGGTAVVLQEPVVTGDKAPAPELLQKLGINGLKGDGKAKSVTGLSLVTNFLIGGKGEKITTGRSYMTMALPLSLTPEAIVHMTDSSGSVPLVWQEPLGQGNIYCYNGLEREDKSNRGLLMAMLAHCGTDTVYPVVGCKIFFIDDFPAPVPEGYYERIYNETGLSTSEFYRKAWWPFMKELAQKEKIKFTGVIIENYNDRVTPPFEPQGGRTARDALVVYGHELLNMGGEMGLHGYNHQPLVPPGYQDHEPEYVPWTSEQDMEDSLQELRRYVYNAYPKYSFEVYVPPSNILSPMGKEVLKQVFPELQIFASLYDGPADEHAYYQDFVREPDGRYDIPRVSSGYVPDQSAVYEEINTINAYGVFNHFVHPDEMFYEESAKWTWQEMRDSLSAFVHELGQRYPWLQAVTASESLPYFDTYYDLDYRIERSPEMLVFHCRKYVQEARFLVRSQRKVDHAQGCRVSKVEDGVYFVRVTDPVARVYWQKGD</sequence>
<proteinExistence type="predicted"/>
<dbReference type="CDD" id="cd10924">
    <property type="entry name" value="CE4_COG4878"/>
    <property type="match status" value="1"/>
</dbReference>
<dbReference type="Proteomes" id="UP000606870">
    <property type="component" value="Unassembled WGS sequence"/>
</dbReference>
<keyword evidence="1" id="KW-1133">Transmembrane helix</keyword>